<dbReference type="OMA" id="YITRICK"/>
<reference evidence="3" key="1">
    <citation type="journal article" date="2011" name="Genome Res.">
        <title>Phylogeny-wide analysis of social amoeba genomes highlights ancient origins for complex intercellular communication.</title>
        <authorList>
            <person name="Heidel A.J."/>
            <person name="Lawal H.M."/>
            <person name="Felder M."/>
            <person name="Schilde C."/>
            <person name="Helps N.R."/>
            <person name="Tunggal B."/>
            <person name="Rivero F."/>
            <person name="John U."/>
            <person name="Schleicher M."/>
            <person name="Eichinger L."/>
            <person name="Platzer M."/>
            <person name="Noegel A.A."/>
            <person name="Schaap P."/>
            <person name="Gloeckner G."/>
        </authorList>
    </citation>
    <scope>NUCLEOTIDE SEQUENCE [LARGE SCALE GENOMIC DNA]</scope>
    <source>
        <strain evidence="3">SH3</strain>
    </source>
</reference>
<proteinExistence type="predicted"/>
<evidence type="ECO:0000313" key="3">
    <source>
        <dbReference type="Proteomes" id="UP000007797"/>
    </source>
</evidence>
<keyword evidence="3" id="KW-1185">Reference proteome</keyword>
<dbReference type="Proteomes" id="UP000007797">
    <property type="component" value="Unassembled WGS sequence"/>
</dbReference>
<dbReference type="RefSeq" id="XP_004352190.1">
    <property type="nucleotide sequence ID" value="XM_004352138.1"/>
</dbReference>
<dbReference type="AlphaFoldDB" id="F4Q7W5"/>
<gene>
    <name evidence="2" type="ORF">DFA_09534</name>
</gene>
<keyword evidence="1" id="KW-0472">Membrane</keyword>
<protein>
    <submittedName>
        <fullName evidence="2">Uncharacterized protein</fullName>
    </submittedName>
</protein>
<feature type="transmembrane region" description="Helical" evidence="1">
    <location>
        <begin position="1049"/>
        <end position="1073"/>
    </location>
</feature>
<accession>F4Q7W5</accession>
<sequence>MKKIGETWCNRVGGGSLFCVGSDVHHYVAADITLCDKTLSYSITQNNTCTITPTLTINNFFDLSVFYFESPNSNNNNVHYRYVNNQLIANIDSGVNYMFKYRIKGCDDQVNQTLWLRVDSISLQVTQPNCIHSFGYVDIINSNATAFYIDSILQQPNQRPFRALPGLHTFYAVNPATSSSCTMEFLIEESTVIGLPYNIKVNPEHCGQRDGEIITCASVSCGNGRGDVDLRTNAVPNTVFTAVNGVFRDVPLVSYTLYYSIDNCPLQTLEFDNAEYNKASITDYTLTHSISRMPQCSTGEGEMTLFLNVPQSNITYSLSLDYLGGQQISLFVPPNGLPNCTVPVNFIAPTDYKLRAPYLLVVESQPTCKYSKDGQLYIEAKETISKVQVGSTEFTAGQSPDLGGQTYSQIQSGPTPISIFYKYCPVAFSTILNITFNPSNSFEINISITNVTNCNSGGGIVKVLNAASYSQLNLNGQTPNANGEFLGLSSGDYILTFTSSGCSGTKIVSVGGPLTPPIQSISIYRPPMCYGNGGAYVLFNTSAVQYTLSALEGQYGSGTINSTTGAVYFNYLQPGLNNLEISAGNCNWPLTIDSPSDPRITTGSGKLFTVTNEPPMCSFSPGKITIEPLYSDVVITDIQTNSSTLFSRVGNTLLYSNAAPVAITVKYSGCTETIVFQPLGAVQPPEPAYNVSLSPCSTEYNVTIKFSNHTLYDMIATTATNVPVQINTTTGVIDGIVPGTALTIQYSMKSTRCSGVLVIDAPVTSYYPMPAINTDGNPLVSKVVRETCFGSLDGSLTVTPFNDSSSNFYLLYDQQRNPVSPSSVVGSAITFSQLTSQTYRLVRGDASHPFCASELRVDMTSTEPTLNVASTISCGLSNGTINSQLLILNVTGELANFNNVAFQLDPITNTSSLTGSSANSAIFSNIQGGIHIVTADIADPICPRHLVSTVSVGQVEVVAGANSTTCSTIQVTPSIANALNVQQQDKYNFKLYKDGQELSVISKLPTVTFFNLDSGEFTVVVEHFESGCSVSQQVSVESCPSDESSRSKVGMITGATLGSIIGAAFLGLGGYLAKKK</sequence>
<evidence type="ECO:0000313" key="2">
    <source>
        <dbReference type="EMBL" id="EGG15865.1"/>
    </source>
</evidence>
<dbReference type="EMBL" id="GL883025">
    <property type="protein sequence ID" value="EGG15865.1"/>
    <property type="molecule type" value="Genomic_DNA"/>
</dbReference>
<name>F4Q7W5_CACFS</name>
<evidence type="ECO:0000256" key="1">
    <source>
        <dbReference type="SAM" id="Phobius"/>
    </source>
</evidence>
<keyword evidence="1" id="KW-0812">Transmembrane</keyword>
<keyword evidence="1" id="KW-1133">Transmembrane helix</keyword>
<organism evidence="2 3">
    <name type="scientific">Cavenderia fasciculata</name>
    <name type="common">Slime mold</name>
    <name type="synonym">Dictyostelium fasciculatum</name>
    <dbReference type="NCBI Taxonomy" id="261658"/>
    <lineage>
        <taxon>Eukaryota</taxon>
        <taxon>Amoebozoa</taxon>
        <taxon>Evosea</taxon>
        <taxon>Eumycetozoa</taxon>
        <taxon>Dictyostelia</taxon>
        <taxon>Acytosteliales</taxon>
        <taxon>Cavenderiaceae</taxon>
        <taxon>Cavenderia</taxon>
    </lineage>
</organism>
<dbReference type="GeneID" id="14867952"/>
<dbReference type="KEGG" id="dfa:DFA_09534"/>